<organism evidence="2 3">
    <name type="scientific">Bodo saltans</name>
    <name type="common">Flagellated protozoan</name>
    <dbReference type="NCBI Taxonomy" id="75058"/>
    <lineage>
        <taxon>Eukaryota</taxon>
        <taxon>Discoba</taxon>
        <taxon>Euglenozoa</taxon>
        <taxon>Kinetoplastea</taxon>
        <taxon>Metakinetoplastina</taxon>
        <taxon>Eubodonida</taxon>
        <taxon>Bodonidae</taxon>
        <taxon>Bodo</taxon>
    </lineage>
</organism>
<proteinExistence type="predicted"/>
<accession>A0A0S4IPX3</accession>
<dbReference type="Gene3D" id="3.30.40.10">
    <property type="entry name" value="Zinc/RING finger domain, C3HC4 (zinc finger)"/>
    <property type="match status" value="1"/>
</dbReference>
<dbReference type="OrthoDB" id="425894at2759"/>
<dbReference type="Gene3D" id="3.90.175.10">
    <property type="entry name" value="Diphtheria Toxin, domain 1"/>
    <property type="match status" value="1"/>
</dbReference>
<protein>
    <submittedName>
        <fullName evidence="2">Poly (ADP-ribose) polymerase, putative</fullName>
    </submittedName>
</protein>
<dbReference type="EMBL" id="CYKH01000238">
    <property type="protein sequence ID" value="CUF07608.1"/>
    <property type="molecule type" value="Genomic_DNA"/>
</dbReference>
<dbReference type="AlphaFoldDB" id="A0A0S4IPX3"/>
<dbReference type="GO" id="GO:0005737">
    <property type="term" value="C:cytoplasm"/>
    <property type="evidence" value="ECO:0007669"/>
    <property type="project" value="TreeGrafter"/>
</dbReference>
<evidence type="ECO:0000313" key="2">
    <source>
        <dbReference type="EMBL" id="CUF07608.1"/>
    </source>
</evidence>
<dbReference type="GO" id="GO:0003950">
    <property type="term" value="F:NAD+ poly-ADP-ribosyltransferase activity"/>
    <property type="evidence" value="ECO:0007669"/>
    <property type="project" value="InterPro"/>
</dbReference>
<keyword evidence="3" id="KW-1185">Reference proteome</keyword>
<reference evidence="3" key="1">
    <citation type="submission" date="2015-09" db="EMBL/GenBank/DDBJ databases">
        <authorList>
            <consortium name="Pathogen Informatics"/>
        </authorList>
    </citation>
    <scope>NUCLEOTIDE SEQUENCE [LARGE SCALE GENOMIC DNA]</scope>
    <source>
        <strain evidence="3">Lake Konstanz</strain>
    </source>
</reference>
<dbReference type="PANTHER" id="PTHR36542">
    <property type="entry name" value="GIG2-LIKE PROTEIN DRED-RELATED"/>
    <property type="match status" value="1"/>
</dbReference>
<gene>
    <name evidence="2" type="ORF">BSAL_58935</name>
</gene>
<dbReference type="VEuPathDB" id="TriTrypDB:BSAL_58935"/>
<dbReference type="InterPro" id="IPR012317">
    <property type="entry name" value="Poly(ADP-ribose)pol_cat_dom"/>
</dbReference>
<dbReference type="Pfam" id="PF00644">
    <property type="entry name" value="PARP"/>
    <property type="match status" value="1"/>
</dbReference>
<dbReference type="Proteomes" id="UP000051952">
    <property type="component" value="Unassembled WGS sequence"/>
</dbReference>
<evidence type="ECO:0000313" key="3">
    <source>
        <dbReference type="Proteomes" id="UP000051952"/>
    </source>
</evidence>
<feature type="domain" description="PARP catalytic" evidence="1">
    <location>
        <begin position="125"/>
        <end position="178"/>
    </location>
</feature>
<dbReference type="InterPro" id="IPR013083">
    <property type="entry name" value="Znf_RING/FYVE/PHD"/>
</dbReference>
<dbReference type="SUPFAM" id="SSF56399">
    <property type="entry name" value="ADP-ribosylation"/>
    <property type="match status" value="1"/>
</dbReference>
<sequence length="242" mass="26345">MPSRALQDLLLQSRSGLTYPSQLCSQATPIEPLNCVRNDVGRPQQCCPLCSKLLVSESLVQHLDKCNQNLTSCPHCSQGVAVAELDDHIQSCPSNFRSCYVCHSRISSCDLAQHLQTCGHGKVLRMFHGTSLMAARSIMQEGFRASTKGLLGSGVYVTKDPSKAQQYGPVIIECDVHIGAVAVINKRHHSIQKCWSAHGFDCAWIPPHSGVVSTGMEEHCVSDPRRVVAVSMSSALEVRPPL</sequence>
<evidence type="ECO:0000259" key="1">
    <source>
        <dbReference type="Pfam" id="PF00644"/>
    </source>
</evidence>
<name>A0A0S4IPX3_BODSA</name>